<reference evidence="1" key="1">
    <citation type="submission" date="2021-06" db="EMBL/GenBank/DDBJ databases">
        <authorList>
            <person name="Kallberg Y."/>
            <person name="Tangrot J."/>
            <person name="Rosling A."/>
        </authorList>
    </citation>
    <scope>NUCLEOTIDE SEQUENCE</scope>
    <source>
        <strain evidence="1">CL356</strain>
    </source>
</reference>
<evidence type="ECO:0000313" key="2">
    <source>
        <dbReference type="Proteomes" id="UP000789525"/>
    </source>
</evidence>
<protein>
    <submittedName>
        <fullName evidence="1">14085_t:CDS:1</fullName>
    </submittedName>
</protein>
<evidence type="ECO:0000313" key="1">
    <source>
        <dbReference type="EMBL" id="CAG8723924.1"/>
    </source>
</evidence>
<sequence length="236" mass="24545">MQSTPRPTPSSSAGLNTHGHSNSSSSLSSSGSTTPPLKLAKLTTAYASSSSLVGGVKGGVPPPLVRRSSASFNHVRTNSLVSSSPFKTGGDTSSTLAARTAKAQRSPPPSQHDAARGVIRRAPGDDHPVFSQIHSRAKSDENSAPDSARRPRQSKGFSTLSKAEVVTKSPFLEGNGVSPATRAAYSRSVDLTNYNLDHLAAERIPKSSTYPSVSLDKLPALEAANNPPHLAPDSIT</sequence>
<comment type="caution">
    <text evidence="1">The sequence shown here is derived from an EMBL/GenBank/DDBJ whole genome shotgun (WGS) entry which is preliminary data.</text>
</comment>
<gene>
    <name evidence="1" type="ORF">ACOLOM_LOCUS11269</name>
</gene>
<dbReference type="EMBL" id="CAJVPT010039851">
    <property type="protein sequence ID" value="CAG8723924.1"/>
    <property type="molecule type" value="Genomic_DNA"/>
</dbReference>
<proteinExistence type="predicted"/>
<keyword evidence="2" id="KW-1185">Reference proteome</keyword>
<name>A0ACA9Q0C8_9GLOM</name>
<accession>A0ACA9Q0C8</accession>
<dbReference type="Proteomes" id="UP000789525">
    <property type="component" value="Unassembled WGS sequence"/>
</dbReference>
<organism evidence="1 2">
    <name type="scientific">Acaulospora colombiana</name>
    <dbReference type="NCBI Taxonomy" id="27376"/>
    <lineage>
        <taxon>Eukaryota</taxon>
        <taxon>Fungi</taxon>
        <taxon>Fungi incertae sedis</taxon>
        <taxon>Mucoromycota</taxon>
        <taxon>Glomeromycotina</taxon>
        <taxon>Glomeromycetes</taxon>
        <taxon>Diversisporales</taxon>
        <taxon>Acaulosporaceae</taxon>
        <taxon>Acaulospora</taxon>
    </lineage>
</organism>